<feature type="transmembrane region" description="Helical" evidence="6">
    <location>
        <begin position="220"/>
        <end position="240"/>
    </location>
</feature>
<keyword evidence="3 6" id="KW-1133">Transmembrane helix</keyword>
<dbReference type="PANTHER" id="PTHR33048:SF47">
    <property type="entry name" value="INTEGRAL MEMBRANE PROTEIN-RELATED"/>
    <property type="match status" value="1"/>
</dbReference>
<evidence type="ECO:0000256" key="2">
    <source>
        <dbReference type="ARBA" id="ARBA00022692"/>
    </source>
</evidence>
<feature type="domain" description="Rhodopsin" evidence="7">
    <location>
        <begin position="43"/>
        <end position="278"/>
    </location>
</feature>
<comment type="subcellular location">
    <subcellularLocation>
        <location evidence="1">Membrane</location>
        <topology evidence="1">Multi-pass membrane protein</topology>
    </subcellularLocation>
</comment>
<feature type="transmembrane region" description="Helical" evidence="6">
    <location>
        <begin position="139"/>
        <end position="164"/>
    </location>
</feature>
<reference evidence="8 9" key="1">
    <citation type="journal article" date="2018" name="Sci. Rep.">
        <title>Comparative genomics provides insights into the lifestyle and reveals functional heterogeneity of dark septate endophytic fungi.</title>
        <authorList>
            <person name="Knapp D.G."/>
            <person name="Nemeth J.B."/>
            <person name="Barry K."/>
            <person name="Hainaut M."/>
            <person name="Henrissat B."/>
            <person name="Johnson J."/>
            <person name="Kuo A."/>
            <person name="Lim J.H.P."/>
            <person name="Lipzen A."/>
            <person name="Nolan M."/>
            <person name="Ohm R.A."/>
            <person name="Tamas L."/>
            <person name="Grigoriev I.V."/>
            <person name="Spatafora J.W."/>
            <person name="Nagy L.G."/>
            <person name="Kovacs G.M."/>
        </authorList>
    </citation>
    <scope>NUCLEOTIDE SEQUENCE [LARGE SCALE GENOMIC DNA]</scope>
    <source>
        <strain evidence="8 9">DSE2036</strain>
    </source>
</reference>
<keyword evidence="4 6" id="KW-0472">Membrane</keyword>
<dbReference type="PANTHER" id="PTHR33048">
    <property type="entry name" value="PTH11-LIKE INTEGRAL MEMBRANE PROTEIN (AFU_ORTHOLOGUE AFUA_5G11245)"/>
    <property type="match status" value="1"/>
</dbReference>
<comment type="similarity">
    <text evidence="5">Belongs to the SAT4 family.</text>
</comment>
<dbReference type="InterPro" id="IPR049326">
    <property type="entry name" value="Rhodopsin_dom_fungi"/>
</dbReference>
<evidence type="ECO:0000256" key="6">
    <source>
        <dbReference type="SAM" id="Phobius"/>
    </source>
</evidence>
<dbReference type="GO" id="GO:0016020">
    <property type="term" value="C:membrane"/>
    <property type="evidence" value="ECO:0007669"/>
    <property type="project" value="UniProtKB-SubCell"/>
</dbReference>
<proteinExistence type="inferred from homology"/>
<evidence type="ECO:0000256" key="3">
    <source>
        <dbReference type="ARBA" id="ARBA00022989"/>
    </source>
</evidence>
<dbReference type="InterPro" id="IPR052337">
    <property type="entry name" value="SAT4-like"/>
</dbReference>
<dbReference type="Proteomes" id="UP000244855">
    <property type="component" value="Unassembled WGS sequence"/>
</dbReference>
<evidence type="ECO:0000313" key="9">
    <source>
        <dbReference type="Proteomes" id="UP000244855"/>
    </source>
</evidence>
<evidence type="ECO:0000313" key="8">
    <source>
        <dbReference type="EMBL" id="PVH98374.1"/>
    </source>
</evidence>
<gene>
    <name evidence="8" type="ORF">DM02DRAFT_468466</name>
</gene>
<feature type="transmembrane region" description="Helical" evidence="6">
    <location>
        <begin position="184"/>
        <end position="204"/>
    </location>
</feature>
<feature type="transmembrane region" description="Helical" evidence="6">
    <location>
        <begin position="252"/>
        <end position="279"/>
    </location>
</feature>
<feature type="non-terminal residue" evidence="8">
    <location>
        <position position="1"/>
    </location>
</feature>
<accession>A0A2V1DML0</accession>
<dbReference type="STRING" id="97972.A0A2V1DML0"/>
<evidence type="ECO:0000256" key="5">
    <source>
        <dbReference type="ARBA" id="ARBA00038359"/>
    </source>
</evidence>
<keyword evidence="9" id="KW-1185">Reference proteome</keyword>
<dbReference type="OrthoDB" id="4682787at2759"/>
<dbReference type="Pfam" id="PF20684">
    <property type="entry name" value="Fung_rhodopsin"/>
    <property type="match status" value="1"/>
</dbReference>
<feature type="transmembrane region" description="Helical" evidence="6">
    <location>
        <begin position="24"/>
        <end position="47"/>
    </location>
</feature>
<evidence type="ECO:0000256" key="4">
    <source>
        <dbReference type="ARBA" id="ARBA00023136"/>
    </source>
</evidence>
<evidence type="ECO:0000256" key="1">
    <source>
        <dbReference type="ARBA" id="ARBA00004141"/>
    </source>
</evidence>
<sequence>LEGPALQPPPGVIPQFDDPPNKTAMGAGLIIACASVCIIIVAVRIYAKAFCSKKMDVEDYLALAALGAYGGFLYFSYEIIIMSGLYVNQWNIRLKDLAMILFEVNNSYIIYGNIIMFLKAGILFEWIHLFVPRGVRNKFWYTCHITIVANVMFYVTCTIVENFSCTPREKIWNKLVPGHCINNPALIVSSGILNLLSDVLIFVLPQKMIWGLKISRRKRVGVVIIFATGVVGCVCGAFRLVSTIGALNADNIVYMVGSIGLWSHGEITAGFLILCVPCVPK</sequence>
<protein>
    <recommendedName>
        <fullName evidence="7">Rhodopsin domain-containing protein</fullName>
    </recommendedName>
</protein>
<organism evidence="8 9">
    <name type="scientific">Periconia macrospinosa</name>
    <dbReference type="NCBI Taxonomy" id="97972"/>
    <lineage>
        <taxon>Eukaryota</taxon>
        <taxon>Fungi</taxon>
        <taxon>Dikarya</taxon>
        <taxon>Ascomycota</taxon>
        <taxon>Pezizomycotina</taxon>
        <taxon>Dothideomycetes</taxon>
        <taxon>Pleosporomycetidae</taxon>
        <taxon>Pleosporales</taxon>
        <taxon>Massarineae</taxon>
        <taxon>Periconiaceae</taxon>
        <taxon>Periconia</taxon>
    </lineage>
</organism>
<feature type="transmembrane region" description="Helical" evidence="6">
    <location>
        <begin position="59"/>
        <end position="88"/>
    </location>
</feature>
<name>A0A2V1DML0_9PLEO</name>
<keyword evidence="2 6" id="KW-0812">Transmembrane</keyword>
<feature type="transmembrane region" description="Helical" evidence="6">
    <location>
        <begin position="108"/>
        <end position="127"/>
    </location>
</feature>
<feature type="non-terminal residue" evidence="8">
    <location>
        <position position="281"/>
    </location>
</feature>
<dbReference type="EMBL" id="KZ805415">
    <property type="protein sequence ID" value="PVH98374.1"/>
    <property type="molecule type" value="Genomic_DNA"/>
</dbReference>
<evidence type="ECO:0000259" key="7">
    <source>
        <dbReference type="Pfam" id="PF20684"/>
    </source>
</evidence>
<dbReference type="AlphaFoldDB" id="A0A2V1DML0"/>